<evidence type="ECO:0000256" key="5">
    <source>
        <dbReference type="ARBA" id="ARBA00023306"/>
    </source>
</evidence>
<evidence type="ECO:0000256" key="4">
    <source>
        <dbReference type="ARBA" id="ARBA00023242"/>
    </source>
</evidence>
<proteinExistence type="inferred from homology"/>
<reference evidence="9" key="1">
    <citation type="submission" date="2023-03" db="EMBL/GenBank/DDBJ databases">
        <title>Massive genome expansion in bonnet fungi (Mycena s.s.) driven by repeated elements and novel gene families across ecological guilds.</title>
        <authorList>
            <consortium name="Lawrence Berkeley National Laboratory"/>
            <person name="Harder C.B."/>
            <person name="Miyauchi S."/>
            <person name="Viragh M."/>
            <person name="Kuo A."/>
            <person name="Thoen E."/>
            <person name="Andreopoulos B."/>
            <person name="Lu D."/>
            <person name="Skrede I."/>
            <person name="Drula E."/>
            <person name="Henrissat B."/>
            <person name="Morin E."/>
            <person name="Kohler A."/>
            <person name="Barry K."/>
            <person name="LaButti K."/>
            <person name="Morin E."/>
            <person name="Salamov A."/>
            <person name="Lipzen A."/>
            <person name="Mereny Z."/>
            <person name="Hegedus B."/>
            <person name="Baldrian P."/>
            <person name="Stursova M."/>
            <person name="Weitz H."/>
            <person name="Taylor A."/>
            <person name="Grigoriev I.V."/>
            <person name="Nagy L.G."/>
            <person name="Martin F."/>
            <person name="Kauserud H."/>
        </authorList>
    </citation>
    <scope>NUCLEOTIDE SEQUENCE</scope>
    <source>
        <strain evidence="9">9284</strain>
    </source>
</reference>
<feature type="region of interest" description="Disordered" evidence="7">
    <location>
        <begin position="314"/>
        <end position="389"/>
    </location>
</feature>
<comment type="similarity">
    <text evidence="2 6">Belongs to the CSM3 family.</text>
</comment>
<evidence type="ECO:0000256" key="2">
    <source>
        <dbReference type="ARBA" id="ARBA00006075"/>
    </source>
</evidence>
<dbReference type="PANTHER" id="PTHR13220">
    <property type="entry name" value="TIMELESS INTERACTING-RELATED"/>
    <property type="match status" value="1"/>
</dbReference>
<dbReference type="GO" id="GO:0043111">
    <property type="term" value="P:replication fork arrest"/>
    <property type="evidence" value="ECO:0007669"/>
    <property type="project" value="TreeGrafter"/>
</dbReference>
<keyword evidence="3 6" id="KW-0227">DNA damage</keyword>
<feature type="compositionally biased region" description="Polar residues" evidence="7">
    <location>
        <begin position="261"/>
        <end position="277"/>
    </location>
</feature>
<sequence>MTSIHDIWEDEVEPRSPAPARPRQPLFFEEDEDGNNSMSDAPPRREPDVDVDQLFDGAMDDVRDGDPADSGKAPLSPHQVLSSSPAHHLNDAKGEGGAKDGVTKPKKKTMRLDEGRLIGDSGFPQLIADTKEFKVKGKGHEASDLNRLLQVYQFWTHRLYPKTPFKDTVDRVEKLCHSKRMHNQLSTWRDEAHGVFPGEQPEEEEEGDSGAQTQAGAESDHAEYASSSSHAATVPPSSPNPDASSDFDTNAMDAAARKNAHQSQSHSAPRASASDTATLDDEDIYWAEEKGDNDNGNEDDWGALDQVELQQNLVVPPAPPPRQDDEDEWAAMDEFEQTLPPAPPTAPPTRQEDEDEWDAVDSLPPAQDAMIPPKPKPVDEDDMYIDGSA</sequence>
<organism evidence="9 10">
    <name type="scientific">Roridomyces roridus</name>
    <dbReference type="NCBI Taxonomy" id="1738132"/>
    <lineage>
        <taxon>Eukaryota</taxon>
        <taxon>Fungi</taxon>
        <taxon>Dikarya</taxon>
        <taxon>Basidiomycota</taxon>
        <taxon>Agaricomycotina</taxon>
        <taxon>Agaricomycetes</taxon>
        <taxon>Agaricomycetidae</taxon>
        <taxon>Agaricales</taxon>
        <taxon>Marasmiineae</taxon>
        <taxon>Mycenaceae</taxon>
        <taxon>Roridomyces</taxon>
    </lineage>
</organism>
<feature type="region of interest" description="Disordered" evidence="7">
    <location>
        <begin position="186"/>
        <end position="301"/>
    </location>
</feature>
<dbReference type="GO" id="GO:0006974">
    <property type="term" value="P:DNA damage response"/>
    <property type="evidence" value="ECO:0007669"/>
    <property type="project" value="UniProtKB-KW"/>
</dbReference>
<evidence type="ECO:0000313" key="9">
    <source>
        <dbReference type="EMBL" id="KAJ7632674.1"/>
    </source>
</evidence>
<feature type="compositionally biased region" description="Basic and acidic residues" evidence="7">
    <location>
        <begin position="88"/>
        <end position="103"/>
    </location>
</feature>
<comment type="subcellular location">
    <subcellularLocation>
        <location evidence="1 6">Nucleus</location>
    </subcellularLocation>
</comment>
<evidence type="ECO:0000259" key="8">
    <source>
        <dbReference type="Pfam" id="PF07962"/>
    </source>
</evidence>
<dbReference type="GO" id="GO:0031298">
    <property type="term" value="C:replication fork protection complex"/>
    <property type="evidence" value="ECO:0007669"/>
    <property type="project" value="TreeGrafter"/>
</dbReference>
<comment type="caution">
    <text evidence="9">The sequence shown here is derived from an EMBL/GenBank/DDBJ whole genome shotgun (WGS) entry which is preliminary data.</text>
</comment>
<dbReference type="InterPro" id="IPR012923">
    <property type="entry name" value="Csm3"/>
</dbReference>
<dbReference type="Proteomes" id="UP001221142">
    <property type="component" value="Unassembled WGS sequence"/>
</dbReference>
<name>A0AAD7FMF0_9AGAR</name>
<accession>A0AAD7FMF0</accession>
<protein>
    <recommendedName>
        <fullName evidence="6">Chromosome segregation in meiosis protein</fullName>
    </recommendedName>
</protein>
<dbReference type="InterPro" id="IPR040038">
    <property type="entry name" value="TIPIN/Csm3/Swi3"/>
</dbReference>
<keyword evidence="10" id="KW-1185">Reference proteome</keyword>
<feature type="compositionally biased region" description="Acidic residues" evidence="7">
    <location>
        <begin position="324"/>
        <end position="336"/>
    </location>
</feature>
<dbReference type="GO" id="GO:0031297">
    <property type="term" value="P:replication fork processing"/>
    <property type="evidence" value="ECO:0007669"/>
    <property type="project" value="UniProtKB-UniRule"/>
</dbReference>
<keyword evidence="5 6" id="KW-0131">Cell cycle</keyword>
<keyword evidence="4 6" id="KW-0539">Nucleus</keyword>
<comment type="function">
    <text evidence="6">Plays an important role in the control of DNA replication and the maintenance of replication fork stability.</text>
</comment>
<dbReference type="GO" id="GO:0000076">
    <property type="term" value="P:DNA replication checkpoint signaling"/>
    <property type="evidence" value="ECO:0007669"/>
    <property type="project" value="UniProtKB-UniRule"/>
</dbReference>
<dbReference type="Pfam" id="PF07962">
    <property type="entry name" value="Swi3"/>
    <property type="match status" value="1"/>
</dbReference>
<feature type="region of interest" description="Disordered" evidence="7">
    <location>
        <begin position="1"/>
        <end position="107"/>
    </location>
</feature>
<evidence type="ECO:0000256" key="6">
    <source>
        <dbReference type="RuleBase" id="RU366049"/>
    </source>
</evidence>
<feature type="domain" description="Chromosome segregation in meiosis protein 3" evidence="8">
    <location>
        <begin position="112"/>
        <end position="192"/>
    </location>
</feature>
<evidence type="ECO:0000313" key="10">
    <source>
        <dbReference type="Proteomes" id="UP001221142"/>
    </source>
</evidence>
<dbReference type="PANTHER" id="PTHR13220:SF11">
    <property type="entry name" value="TIMELESS-INTERACTING PROTEIN"/>
    <property type="match status" value="1"/>
</dbReference>
<dbReference type="GO" id="GO:0003677">
    <property type="term" value="F:DNA binding"/>
    <property type="evidence" value="ECO:0007669"/>
    <property type="project" value="TreeGrafter"/>
</dbReference>
<evidence type="ECO:0000256" key="3">
    <source>
        <dbReference type="ARBA" id="ARBA00022763"/>
    </source>
</evidence>
<dbReference type="EMBL" id="JARKIF010000008">
    <property type="protein sequence ID" value="KAJ7632674.1"/>
    <property type="molecule type" value="Genomic_DNA"/>
</dbReference>
<evidence type="ECO:0000256" key="1">
    <source>
        <dbReference type="ARBA" id="ARBA00004123"/>
    </source>
</evidence>
<evidence type="ECO:0000256" key="7">
    <source>
        <dbReference type="SAM" id="MobiDB-lite"/>
    </source>
</evidence>
<gene>
    <name evidence="9" type="ORF">FB45DRAFT_1003010</name>
</gene>
<dbReference type="AlphaFoldDB" id="A0AAD7FMF0"/>
<feature type="compositionally biased region" description="Acidic residues" evidence="7">
    <location>
        <begin position="379"/>
        <end position="389"/>
    </location>
</feature>